<dbReference type="KEGG" id="amv:ACMV_14190"/>
<dbReference type="EMBL" id="AP012035">
    <property type="protein sequence ID" value="BAJ80766.1"/>
    <property type="molecule type" value="Genomic_DNA"/>
</dbReference>
<keyword evidence="4" id="KW-0472">Membrane</keyword>
<dbReference type="HOGENOM" id="CLU_104196_2_0_5"/>
<dbReference type="Pfam" id="PF09685">
    <property type="entry name" value="MamF_MmsF"/>
    <property type="match status" value="1"/>
</dbReference>
<keyword evidence="2" id="KW-0812">Transmembrane</keyword>
<dbReference type="RefSeq" id="WP_007423733.1">
    <property type="nucleotide sequence ID" value="NC_015186.1"/>
</dbReference>
<keyword evidence="3" id="KW-1133">Transmembrane helix</keyword>
<evidence type="ECO:0000256" key="3">
    <source>
        <dbReference type="ARBA" id="ARBA00022989"/>
    </source>
</evidence>
<dbReference type="AlphaFoldDB" id="F0IYA6"/>
<evidence type="ECO:0000256" key="4">
    <source>
        <dbReference type="ARBA" id="ARBA00023136"/>
    </source>
</evidence>
<dbReference type="OrthoDB" id="9808930at2"/>
<evidence type="ECO:0000313" key="6">
    <source>
        <dbReference type="Proteomes" id="UP000007100"/>
    </source>
</evidence>
<proteinExistence type="predicted"/>
<reference evidence="5 6" key="1">
    <citation type="submission" date="2010-12" db="EMBL/GenBank/DDBJ databases">
        <title>Whole genome sequence of Acidiphilium multivorum AIU301.</title>
        <authorList>
            <person name="Narita-Yamada S."/>
            <person name="Nakamura S."/>
            <person name="Ito N."/>
            <person name="Takarada H."/>
            <person name="Katano Y."/>
            <person name="Nakazawa H."/>
            <person name="Hosoyama A."/>
            <person name="Yamada R."/>
            <person name="Fujita N."/>
        </authorList>
    </citation>
    <scope>NUCLEOTIDE SEQUENCE [LARGE SCALE GENOMIC DNA]</scope>
    <source>
        <strain evidence="6">DSM 11245 / JCM 8867 / AIU301</strain>
    </source>
</reference>
<evidence type="ECO:0000313" key="5">
    <source>
        <dbReference type="EMBL" id="BAJ80766.1"/>
    </source>
</evidence>
<protein>
    <submittedName>
        <fullName evidence="5">Uncharacterized protein</fullName>
    </submittedName>
</protein>
<dbReference type="Proteomes" id="UP000007100">
    <property type="component" value="Chromosome"/>
</dbReference>
<organism evidence="5 6">
    <name type="scientific">Acidiphilium multivorum (strain DSM 11245 / JCM 8867 / NBRC 100883 / AIU 301)</name>
    <dbReference type="NCBI Taxonomy" id="926570"/>
    <lineage>
        <taxon>Bacteria</taxon>
        <taxon>Pseudomonadati</taxon>
        <taxon>Pseudomonadota</taxon>
        <taxon>Alphaproteobacteria</taxon>
        <taxon>Acetobacterales</taxon>
        <taxon>Acidocellaceae</taxon>
        <taxon>Acidiphilium</taxon>
    </lineage>
</organism>
<accession>F0IYA6</accession>
<name>F0IYA6_ACIMA</name>
<comment type="subcellular location">
    <subcellularLocation>
        <location evidence="1">Membrane</location>
        <topology evidence="1">Multi-pass membrane protein</topology>
    </subcellularLocation>
</comment>
<dbReference type="InterPro" id="IPR019109">
    <property type="entry name" value="MamF_MmsF"/>
</dbReference>
<evidence type="ECO:0000256" key="2">
    <source>
        <dbReference type="ARBA" id="ARBA00022692"/>
    </source>
</evidence>
<keyword evidence="6" id="KW-1185">Reference proteome</keyword>
<sequence length="120" mass="13010">MSDQNAIASDLAATNDRNFVVIFTLASLFFGVFSPLVGYFVAKDGTTTRKQIVELLNFQITVLGLMLIAYLLTATLILSVVGIPLAIIVGVADVIMLILGAIRASRGESVRYRFTLRLLS</sequence>
<evidence type="ECO:0000256" key="1">
    <source>
        <dbReference type="ARBA" id="ARBA00004141"/>
    </source>
</evidence>
<gene>
    <name evidence="5" type="ordered locus">ACMV_14190</name>
</gene>